<feature type="transmembrane region" description="Helical" evidence="1">
    <location>
        <begin position="54"/>
        <end position="78"/>
    </location>
</feature>
<dbReference type="AlphaFoldDB" id="A0A2G9G6K2"/>
<dbReference type="EMBL" id="NKXS01006673">
    <property type="protein sequence ID" value="PIN00944.1"/>
    <property type="molecule type" value="Genomic_DNA"/>
</dbReference>
<organism evidence="2 3">
    <name type="scientific">Handroanthus impetiginosus</name>
    <dbReference type="NCBI Taxonomy" id="429701"/>
    <lineage>
        <taxon>Eukaryota</taxon>
        <taxon>Viridiplantae</taxon>
        <taxon>Streptophyta</taxon>
        <taxon>Embryophyta</taxon>
        <taxon>Tracheophyta</taxon>
        <taxon>Spermatophyta</taxon>
        <taxon>Magnoliopsida</taxon>
        <taxon>eudicotyledons</taxon>
        <taxon>Gunneridae</taxon>
        <taxon>Pentapetalae</taxon>
        <taxon>asterids</taxon>
        <taxon>lamiids</taxon>
        <taxon>Lamiales</taxon>
        <taxon>Bignoniaceae</taxon>
        <taxon>Crescentiina</taxon>
        <taxon>Tabebuia alliance</taxon>
        <taxon>Handroanthus</taxon>
    </lineage>
</organism>
<evidence type="ECO:0000313" key="3">
    <source>
        <dbReference type="Proteomes" id="UP000231279"/>
    </source>
</evidence>
<evidence type="ECO:0000313" key="2">
    <source>
        <dbReference type="EMBL" id="PIN00944.1"/>
    </source>
</evidence>
<evidence type="ECO:0000256" key="1">
    <source>
        <dbReference type="SAM" id="Phobius"/>
    </source>
</evidence>
<keyword evidence="1" id="KW-1133">Transmembrane helix</keyword>
<comment type="caution">
    <text evidence="2">The sequence shown here is derived from an EMBL/GenBank/DDBJ whole genome shotgun (WGS) entry which is preliminary data.</text>
</comment>
<dbReference type="Proteomes" id="UP000231279">
    <property type="component" value="Unassembled WGS sequence"/>
</dbReference>
<keyword evidence="1" id="KW-0812">Transmembrane</keyword>
<accession>A0A2G9G6K2</accession>
<name>A0A2G9G6K2_9LAMI</name>
<reference evidence="3" key="1">
    <citation type="journal article" date="2018" name="Gigascience">
        <title>Genome assembly of the Pink Ipe (Handroanthus impetiginosus, Bignoniaceae), a highly valued, ecologically keystone Neotropical timber forest tree.</title>
        <authorList>
            <person name="Silva-Junior O.B."/>
            <person name="Grattapaglia D."/>
            <person name="Novaes E."/>
            <person name="Collevatti R.G."/>
        </authorList>
    </citation>
    <scope>NUCLEOTIDE SEQUENCE [LARGE SCALE GENOMIC DNA]</scope>
    <source>
        <strain evidence="3">cv. UFG-1</strain>
    </source>
</reference>
<keyword evidence="1" id="KW-0472">Membrane</keyword>
<feature type="transmembrane region" description="Helical" evidence="1">
    <location>
        <begin position="20"/>
        <end position="42"/>
    </location>
</feature>
<gene>
    <name evidence="2" type="ORF">CDL12_26552</name>
</gene>
<sequence length="99" mass="11247">MVSWAFRNIPDFGLKDTARLAMATVALIFHIQGNVLISEVIYFRHSHFSPSLSLDLLACSSNSGPCIFRFLFLIFHFLGFNSKSKFLGSYIDIIVLSWK</sequence>
<proteinExistence type="predicted"/>
<protein>
    <submittedName>
        <fullName evidence="2">Uncharacterized protein</fullName>
    </submittedName>
</protein>
<keyword evidence="3" id="KW-1185">Reference proteome</keyword>